<name>A0A934R443_9BACT</name>
<reference evidence="4" key="1">
    <citation type="submission" date="2021-01" db="EMBL/GenBank/DDBJ databases">
        <title>Modified the classification status of verrucomicrobia.</title>
        <authorList>
            <person name="Feng X."/>
        </authorList>
    </citation>
    <scope>NUCLEOTIDE SEQUENCE</scope>
    <source>
        <strain evidence="4">JCM 18052</strain>
    </source>
</reference>
<comment type="caution">
    <text evidence="4">The sequence shown here is derived from an EMBL/GenBank/DDBJ whole genome shotgun (WGS) entry which is preliminary data.</text>
</comment>
<gene>
    <name evidence="4" type="ORF">JIN84_09870</name>
</gene>
<evidence type="ECO:0000259" key="2">
    <source>
        <dbReference type="Pfam" id="PF07587"/>
    </source>
</evidence>
<dbReference type="InterPro" id="IPR011429">
    <property type="entry name" value="Cyt_c_Planctomycete-type"/>
</dbReference>
<feature type="domain" description="DUF1549" evidence="1">
    <location>
        <begin position="143"/>
        <end position="352"/>
    </location>
</feature>
<dbReference type="PANTHER" id="PTHR35889">
    <property type="entry name" value="CYCLOINULO-OLIGOSACCHARIDE FRUCTANOTRANSFERASE-RELATED"/>
    <property type="match status" value="1"/>
</dbReference>
<evidence type="ECO:0000259" key="1">
    <source>
        <dbReference type="Pfam" id="PF07583"/>
    </source>
</evidence>
<accession>A0A934R443</accession>
<evidence type="ECO:0000313" key="4">
    <source>
        <dbReference type="EMBL" id="MBK1815926.1"/>
    </source>
</evidence>
<dbReference type="InterPro" id="IPR022655">
    <property type="entry name" value="DUF1553"/>
</dbReference>
<evidence type="ECO:0000313" key="5">
    <source>
        <dbReference type="Proteomes" id="UP000600139"/>
    </source>
</evidence>
<dbReference type="Pfam" id="PF07587">
    <property type="entry name" value="PSD1"/>
    <property type="match status" value="1"/>
</dbReference>
<keyword evidence="5" id="KW-1185">Reference proteome</keyword>
<dbReference type="AlphaFoldDB" id="A0A934R443"/>
<feature type="domain" description="Cytochrome C Planctomycete-type" evidence="3">
    <location>
        <begin position="35"/>
        <end position="93"/>
    </location>
</feature>
<dbReference type="Pfam" id="PF07635">
    <property type="entry name" value="PSCyt1"/>
    <property type="match status" value="1"/>
</dbReference>
<evidence type="ECO:0000259" key="3">
    <source>
        <dbReference type="Pfam" id="PF07635"/>
    </source>
</evidence>
<dbReference type="InterPro" id="IPR011444">
    <property type="entry name" value="DUF1549"/>
</dbReference>
<dbReference type="RefSeq" id="WP_200350886.1">
    <property type="nucleotide sequence ID" value="NZ_BAABHZ010000006.1"/>
</dbReference>
<organism evidence="4 5">
    <name type="scientific">Luteolibacter yonseiensis</name>
    <dbReference type="NCBI Taxonomy" id="1144680"/>
    <lineage>
        <taxon>Bacteria</taxon>
        <taxon>Pseudomonadati</taxon>
        <taxon>Verrucomicrobiota</taxon>
        <taxon>Verrucomicrobiia</taxon>
        <taxon>Verrucomicrobiales</taxon>
        <taxon>Verrucomicrobiaceae</taxon>
        <taxon>Luteolibacter</taxon>
    </lineage>
</organism>
<dbReference type="PANTHER" id="PTHR35889:SF3">
    <property type="entry name" value="F-BOX DOMAIN-CONTAINING PROTEIN"/>
    <property type="match status" value="1"/>
</dbReference>
<dbReference type="Pfam" id="PF07583">
    <property type="entry name" value="PSCyt2"/>
    <property type="match status" value="1"/>
</dbReference>
<dbReference type="EMBL" id="JAENIK010000011">
    <property type="protein sequence ID" value="MBK1815926.1"/>
    <property type="molecule type" value="Genomic_DNA"/>
</dbReference>
<dbReference type="Proteomes" id="UP000600139">
    <property type="component" value="Unassembled WGS sequence"/>
</dbReference>
<feature type="domain" description="DUF1553" evidence="2">
    <location>
        <begin position="645"/>
        <end position="886"/>
    </location>
</feature>
<protein>
    <submittedName>
        <fullName evidence="4">PSD1 domain-containing protein</fullName>
    </submittedName>
</protein>
<sequence>MIRPSLLLLSFLLPVAGETRVEFNRDIRPILTKHCTACHGGVKEAGEVSFIYREKALAPGESGKAPIVPGKPAESEMLHRMRSKDPDEVMPKPKHGPPLPEAEIALIERWIAQGAEWQEHWAFMPPKESPVAAVSNEKWPSSPLDRFVLQRLDQEKLSPSPEAPPEEWLRRVSFDLTGLPPSPEDLKNYQDGFAKDPATARNTVVDRLLASQQFGERWAAVWLDLARYSDTYGFEKDPGRDIWPFRDWVIRALNADMPYDRFTIEQLAGDLLPDATADQRLATAFHRNTQTNTEGGTDDEEFRIAAVIDRSTTTWTTWQATTFGCVQCHSHPYDPIEHDEFYQFLAFFNNTEDHDQDNDSPRMKVPADPAKFAEASSMETNLRNLREQLNAPGQVLEKSTTDWKSFTPDTFAPSHGKLAVAGDGTIRSEGTLPIGNIHKFSGPATGFNALRLRILPEEDDPKKWPERGAFVSKFQVSVIDPAGVAVPVAMKEVFADRLGDLFDPSPGGEVGAFPKLEGPRWFVFVPEKPVEAAFGSRLEISMTQNAQTAGNQATPARRFALEISKNPEWTLLVNEPQRLATWKSRDEIGNAYKAIPGEMVPVMAERAPRETRVFARGNRLMKEHVVATGVPKLLADSRSKEGMSRLDMARWIASKENPLTSRVMVNRLWGELFGTGIVQTAEDFGTSGTPPSHPELLDHLALRFENDFNWSIKSMLREMVLSSTYRQTHNASKSLVARDPNNRLLARGPRNRLSAEMVRDQALAAAGLLSTKMGGPPVFPPQPAGVWRSVYNGSKWEDSKGEDRYRRGIYTYSKRTSGFPGFLTFDAPSRDLCSARRLVSNTPLQALVTMNDPAHIEAAQGLAKRMSAHPGNLAEQLSFGVLLATQETAPAPMLAELASLHAAALSDYQADPTSSSKLAAAPEAAAMALVANTILNLDSALTR</sequence>
<proteinExistence type="predicted"/>